<keyword evidence="3" id="KW-1185">Reference proteome</keyword>
<dbReference type="AlphaFoldDB" id="A0A3P8CJW7"/>
<protein>
    <submittedName>
        <fullName evidence="4">Col_cuticle_N domain-containing protein</fullName>
    </submittedName>
</protein>
<name>A0A3P8CJW7_HELPZ</name>
<keyword evidence="1" id="KW-0812">Transmembrane</keyword>
<evidence type="ECO:0000313" key="4">
    <source>
        <dbReference type="WBParaSite" id="HPBE_0001041301-mRNA-1"/>
    </source>
</evidence>
<dbReference type="Proteomes" id="UP000050761">
    <property type="component" value="Unassembled WGS sequence"/>
</dbReference>
<keyword evidence="1" id="KW-1133">Transmembrane helix</keyword>
<sequence length="112" mass="12378">MFTTSSLVIPINFTLTICGIASLCLACSVFDFIVMREMYYTVPDNNVKEIKYLTTDVIESGSIKINETELARTSVSKYLGSAIASVHGLMAEVNPRVCCLVQVTFADWRALL</sequence>
<proteinExistence type="predicted"/>
<gene>
    <name evidence="2" type="ORF">HPBE_LOCUS10414</name>
</gene>
<dbReference type="WBParaSite" id="HPBE_0001041301-mRNA-1">
    <property type="protein sequence ID" value="HPBE_0001041301-mRNA-1"/>
    <property type="gene ID" value="HPBE_0001041301"/>
</dbReference>
<keyword evidence="1" id="KW-0472">Membrane</keyword>
<evidence type="ECO:0000313" key="2">
    <source>
        <dbReference type="EMBL" id="VDO84985.1"/>
    </source>
</evidence>
<evidence type="ECO:0000313" key="3">
    <source>
        <dbReference type="Proteomes" id="UP000050761"/>
    </source>
</evidence>
<feature type="transmembrane region" description="Helical" evidence="1">
    <location>
        <begin position="12"/>
        <end position="34"/>
    </location>
</feature>
<reference evidence="4" key="2">
    <citation type="submission" date="2019-09" db="UniProtKB">
        <authorList>
            <consortium name="WormBaseParasite"/>
        </authorList>
    </citation>
    <scope>IDENTIFICATION</scope>
</reference>
<organism evidence="2">
    <name type="scientific">Heligmosomoides polygyrus</name>
    <name type="common">Parasitic roundworm</name>
    <dbReference type="NCBI Taxonomy" id="6339"/>
    <lineage>
        <taxon>Eukaryota</taxon>
        <taxon>Metazoa</taxon>
        <taxon>Ecdysozoa</taxon>
        <taxon>Nematoda</taxon>
        <taxon>Chromadorea</taxon>
        <taxon>Rhabditida</taxon>
        <taxon>Rhabditina</taxon>
        <taxon>Rhabditomorpha</taxon>
        <taxon>Strongyloidea</taxon>
        <taxon>Heligmosomidae</taxon>
        <taxon>Heligmosomoides</taxon>
    </lineage>
</organism>
<accession>A0A3P8CJW7</accession>
<dbReference type="OrthoDB" id="425681at2759"/>
<reference evidence="2 3" key="1">
    <citation type="submission" date="2018-11" db="EMBL/GenBank/DDBJ databases">
        <authorList>
            <consortium name="Pathogen Informatics"/>
        </authorList>
    </citation>
    <scope>NUCLEOTIDE SEQUENCE [LARGE SCALE GENOMIC DNA]</scope>
</reference>
<dbReference type="EMBL" id="UZAH01026758">
    <property type="protein sequence ID" value="VDO84985.1"/>
    <property type="molecule type" value="Genomic_DNA"/>
</dbReference>
<evidence type="ECO:0000256" key="1">
    <source>
        <dbReference type="SAM" id="Phobius"/>
    </source>
</evidence>